<proteinExistence type="predicted"/>
<evidence type="ECO:0000313" key="3">
    <source>
        <dbReference type="Proteomes" id="UP001374535"/>
    </source>
</evidence>
<dbReference type="EMBL" id="CP144699">
    <property type="protein sequence ID" value="WVZ20633.1"/>
    <property type="molecule type" value="Genomic_DNA"/>
</dbReference>
<dbReference type="Proteomes" id="UP001374535">
    <property type="component" value="Chromosome 2"/>
</dbReference>
<protein>
    <recommendedName>
        <fullName evidence="4">Retrotransposon Copia-like N-terminal domain-containing protein</fullName>
    </recommendedName>
</protein>
<accession>A0AAQ3P6C4</accession>
<keyword evidence="3" id="KW-1185">Reference proteome</keyword>
<feature type="compositionally biased region" description="Low complexity" evidence="1">
    <location>
        <begin position="349"/>
        <end position="360"/>
    </location>
</feature>
<feature type="compositionally biased region" description="Basic residues" evidence="1">
    <location>
        <begin position="1"/>
        <end position="12"/>
    </location>
</feature>
<organism evidence="2 3">
    <name type="scientific">Vigna mungo</name>
    <name type="common">Black gram</name>
    <name type="synonym">Phaseolus mungo</name>
    <dbReference type="NCBI Taxonomy" id="3915"/>
    <lineage>
        <taxon>Eukaryota</taxon>
        <taxon>Viridiplantae</taxon>
        <taxon>Streptophyta</taxon>
        <taxon>Embryophyta</taxon>
        <taxon>Tracheophyta</taxon>
        <taxon>Spermatophyta</taxon>
        <taxon>Magnoliopsida</taxon>
        <taxon>eudicotyledons</taxon>
        <taxon>Gunneridae</taxon>
        <taxon>Pentapetalae</taxon>
        <taxon>rosids</taxon>
        <taxon>fabids</taxon>
        <taxon>Fabales</taxon>
        <taxon>Fabaceae</taxon>
        <taxon>Papilionoideae</taxon>
        <taxon>50 kb inversion clade</taxon>
        <taxon>NPAAA clade</taxon>
        <taxon>indigoferoid/millettioid clade</taxon>
        <taxon>Phaseoleae</taxon>
        <taxon>Vigna</taxon>
    </lineage>
</organism>
<feature type="compositionally biased region" description="Low complexity" evidence="1">
    <location>
        <begin position="13"/>
        <end position="85"/>
    </location>
</feature>
<sequence>MAPKKQGSRKKGSAASSRKSASKSSCHATSTSGHPTSSSGHPTSSSSTHNVSPSTPFSTSPPVTSLPSACSPSDSSPSASTVTTTSVSTSTSTSASAMTSLSAASVASAASSTFASALTSAMASLSISDPLILTDEIPIKLNGKNYSEWNEKVEGVLKARNLLGFVEKIFDPEPYASESDRTQNTGTEKFRQWFVQDQMLRTWLLSSMREDLASLMAGCQYAWQVWETVKELFHSQLAVRVWQLRSELGTIKKGNLSVSEYVGKIQSIVDSLAETGNPVSEEDHVEAVLAGLPKEFESVVKMARMLEGLAPIAVSNIETWCLVLEEKYTSEYRHVDGGGGPSTQDDEPSCSPECSTSESGRASRRRRGHGRGGRHRGRN</sequence>
<name>A0AAQ3P6C4_VIGMU</name>
<feature type="region of interest" description="Disordered" evidence="1">
    <location>
        <begin position="1"/>
        <end position="85"/>
    </location>
</feature>
<dbReference type="PANTHER" id="PTHR47481">
    <property type="match status" value="1"/>
</dbReference>
<feature type="region of interest" description="Disordered" evidence="1">
    <location>
        <begin position="334"/>
        <end position="379"/>
    </location>
</feature>
<reference evidence="2 3" key="1">
    <citation type="journal article" date="2023" name="Life. Sci Alliance">
        <title>Evolutionary insights into 3D genome organization and epigenetic landscape of Vigna mungo.</title>
        <authorList>
            <person name="Junaid A."/>
            <person name="Singh B."/>
            <person name="Bhatia S."/>
        </authorList>
    </citation>
    <scope>NUCLEOTIDE SEQUENCE [LARGE SCALE GENOMIC DNA]</scope>
    <source>
        <strain evidence="2">Urdbean</strain>
    </source>
</reference>
<evidence type="ECO:0008006" key="4">
    <source>
        <dbReference type="Google" id="ProtNLM"/>
    </source>
</evidence>
<gene>
    <name evidence="2" type="ORF">V8G54_007955</name>
</gene>
<dbReference type="PANTHER" id="PTHR47481:SF30">
    <property type="entry name" value="CCHC-TYPE DOMAIN-CONTAINING PROTEIN"/>
    <property type="match status" value="1"/>
</dbReference>
<dbReference type="AlphaFoldDB" id="A0AAQ3P6C4"/>
<evidence type="ECO:0000313" key="2">
    <source>
        <dbReference type="EMBL" id="WVZ20633.1"/>
    </source>
</evidence>
<evidence type="ECO:0000256" key="1">
    <source>
        <dbReference type="SAM" id="MobiDB-lite"/>
    </source>
</evidence>
<dbReference type="Pfam" id="PF14223">
    <property type="entry name" value="Retrotran_gag_2"/>
    <property type="match status" value="1"/>
</dbReference>
<feature type="compositionally biased region" description="Basic residues" evidence="1">
    <location>
        <begin position="362"/>
        <end position="379"/>
    </location>
</feature>